<evidence type="ECO:0000313" key="11">
    <source>
        <dbReference type="Proteomes" id="UP001140978"/>
    </source>
</evidence>
<proteinExistence type="predicted"/>
<dbReference type="Pfam" id="PF03613">
    <property type="entry name" value="EIID-AGA"/>
    <property type="match status" value="1"/>
</dbReference>
<dbReference type="PANTHER" id="PTHR32502">
    <property type="entry name" value="N-ACETYLGALACTOSAMINE PERMEASE II COMPONENT-RELATED"/>
    <property type="match status" value="1"/>
</dbReference>
<evidence type="ECO:0000256" key="9">
    <source>
        <dbReference type="SAM" id="Phobius"/>
    </source>
</evidence>
<dbReference type="EMBL" id="JAKNAX010000040">
    <property type="protein sequence ID" value="MDE1347501.1"/>
    <property type="molecule type" value="Genomic_DNA"/>
</dbReference>
<dbReference type="PROSITE" id="PS51108">
    <property type="entry name" value="PTS_EIID"/>
    <property type="match status" value="1"/>
</dbReference>
<feature type="transmembrane region" description="Helical" evidence="9">
    <location>
        <begin position="158"/>
        <end position="180"/>
    </location>
</feature>
<dbReference type="GO" id="GO:0009401">
    <property type="term" value="P:phosphoenolpyruvate-dependent sugar phosphotransferase system"/>
    <property type="evidence" value="ECO:0007669"/>
    <property type="project" value="UniProtKB-KW"/>
</dbReference>
<evidence type="ECO:0000256" key="8">
    <source>
        <dbReference type="ARBA" id="ARBA00023136"/>
    </source>
</evidence>
<evidence type="ECO:0000256" key="7">
    <source>
        <dbReference type="ARBA" id="ARBA00022989"/>
    </source>
</evidence>
<evidence type="ECO:0000256" key="2">
    <source>
        <dbReference type="ARBA" id="ARBA00022448"/>
    </source>
</evidence>
<comment type="caution">
    <text evidence="10">The sequence shown here is derived from an EMBL/GenBank/DDBJ whole genome shotgun (WGS) entry which is preliminary data.</text>
</comment>
<keyword evidence="6 9" id="KW-0812">Transmembrane</keyword>
<dbReference type="Proteomes" id="UP001140978">
    <property type="component" value="Unassembled WGS sequence"/>
</dbReference>
<protein>
    <submittedName>
        <fullName evidence="10">PTS system mannose/fructose/sorbose family transporter subunit IID</fullName>
    </submittedName>
</protein>
<feature type="transmembrane region" description="Helical" evidence="9">
    <location>
        <begin position="132"/>
        <end position="152"/>
    </location>
</feature>
<evidence type="ECO:0000256" key="3">
    <source>
        <dbReference type="ARBA" id="ARBA00022475"/>
    </source>
</evidence>
<evidence type="ECO:0000256" key="1">
    <source>
        <dbReference type="ARBA" id="ARBA00004651"/>
    </source>
</evidence>
<keyword evidence="3" id="KW-1003">Cell membrane</keyword>
<dbReference type="RefSeq" id="WP_176313711.1">
    <property type="nucleotide sequence ID" value="NZ_JAKNAX010000040.1"/>
</dbReference>
<dbReference type="InterPro" id="IPR004704">
    <property type="entry name" value="PTS_IID_man"/>
</dbReference>
<evidence type="ECO:0000313" key="10">
    <source>
        <dbReference type="EMBL" id="MDE1347501.1"/>
    </source>
</evidence>
<keyword evidence="7 9" id="KW-1133">Transmembrane helix</keyword>
<evidence type="ECO:0000256" key="6">
    <source>
        <dbReference type="ARBA" id="ARBA00022692"/>
    </source>
</evidence>
<keyword evidence="8 9" id="KW-0472">Membrane</keyword>
<keyword evidence="5" id="KW-0598">Phosphotransferase system</keyword>
<reference evidence="10" key="1">
    <citation type="submission" date="2022-02" db="EMBL/GenBank/DDBJ databases">
        <title>Emergence and expansion in Europe of a Vibrio aestuarianus clonal complex pathogenic for oysters.</title>
        <authorList>
            <person name="Mesnil A."/>
            <person name="Travers M.-A."/>
        </authorList>
    </citation>
    <scope>NUCLEOTIDE SEQUENCE</scope>
    <source>
        <strain evidence="10">19_064_15T1</strain>
    </source>
</reference>
<keyword evidence="4" id="KW-0762">Sugar transport</keyword>
<evidence type="ECO:0000256" key="4">
    <source>
        <dbReference type="ARBA" id="ARBA00022597"/>
    </source>
</evidence>
<name>A0A9X4F9F9_9VIBR</name>
<comment type="subcellular location">
    <subcellularLocation>
        <location evidence="1">Cell membrane</location>
        <topology evidence="1">Multi-pass membrane protein</topology>
    </subcellularLocation>
</comment>
<dbReference type="GO" id="GO:0005886">
    <property type="term" value="C:plasma membrane"/>
    <property type="evidence" value="ECO:0007669"/>
    <property type="project" value="UniProtKB-SubCell"/>
</dbReference>
<gene>
    <name evidence="10" type="ORF">L9X51_13795</name>
</gene>
<organism evidence="10 11">
    <name type="scientific">Vibrio aestuarianus</name>
    <dbReference type="NCBI Taxonomy" id="28171"/>
    <lineage>
        <taxon>Bacteria</taxon>
        <taxon>Pseudomonadati</taxon>
        <taxon>Pseudomonadota</taxon>
        <taxon>Gammaproteobacteria</taxon>
        <taxon>Vibrionales</taxon>
        <taxon>Vibrionaceae</taxon>
        <taxon>Vibrio</taxon>
    </lineage>
</organism>
<sequence>MTIVNETGVNVEVERSEQGSTTLSKRDLFKCWKAWMMYNLSSLSFERLESFGFLLGMMPALKKLYPDVEKRKEAMKRHSSFYNTEPQLGAIISGMAVGLEEKRANGEPVDGETINSLKVGLMGPVAGIGDSMIPGMLIPILLSIGMALAAGGNILGPLFYIVAYNAIIIFGSYGLFMKGYKMGAGSVEVLVSHKSAKIREALSLLGVFVMGGVAASYVNLSTPLDFVTEDGVNIVVQTMMDGIFPKLMPLLVVIGTWWAMAKKNLSPVNSMLALVVVSAIGVATGFF</sequence>
<evidence type="ECO:0000256" key="5">
    <source>
        <dbReference type="ARBA" id="ARBA00022683"/>
    </source>
</evidence>
<dbReference type="PANTHER" id="PTHR32502:SF5">
    <property type="entry name" value="N-ACETYLGALACTOSAMINE PERMEASE IID COMPONENT-RELATED"/>
    <property type="match status" value="1"/>
</dbReference>
<feature type="transmembrane region" description="Helical" evidence="9">
    <location>
        <begin position="201"/>
        <end position="220"/>
    </location>
</feature>
<accession>A0A9X4F9F9</accession>
<feature type="transmembrane region" description="Helical" evidence="9">
    <location>
        <begin position="268"/>
        <end position="286"/>
    </location>
</feature>
<dbReference type="AlphaFoldDB" id="A0A9X4F9F9"/>
<dbReference type="InterPro" id="IPR050303">
    <property type="entry name" value="GatZ_KbaZ_carbometab"/>
</dbReference>
<feature type="transmembrane region" description="Helical" evidence="9">
    <location>
        <begin position="243"/>
        <end position="261"/>
    </location>
</feature>
<keyword evidence="2" id="KW-0813">Transport</keyword>